<feature type="transmembrane region" description="Helical" evidence="13">
    <location>
        <begin position="94"/>
        <end position="111"/>
    </location>
</feature>
<dbReference type="InterPro" id="IPR017452">
    <property type="entry name" value="GPCR_Rhodpsn_7TM"/>
</dbReference>
<evidence type="ECO:0000256" key="4">
    <source>
        <dbReference type="ARBA" id="ARBA00022475"/>
    </source>
</evidence>
<feature type="transmembrane region" description="Helical" evidence="13">
    <location>
        <begin position="237"/>
        <end position="261"/>
    </location>
</feature>
<keyword evidence="9 13" id="KW-0472">Membrane</keyword>
<feature type="transmembrane region" description="Helical" evidence="13">
    <location>
        <begin position="12"/>
        <end position="32"/>
    </location>
</feature>
<keyword evidence="4 13" id="KW-1003">Cell membrane</keyword>
<proteinExistence type="inferred from homology"/>
<dbReference type="Ensembl" id="ENSOCUT00000042461.1">
    <property type="protein sequence ID" value="ENSOCUP00000043475.1"/>
    <property type="gene ID" value="ENSOCUG00000035055.1"/>
</dbReference>
<evidence type="ECO:0000256" key="11">
    <source>
        <dbReference type="ARBA" id="ARBA00023180"/>
    </source>
</evidence>
<dbReference type="PRINTS" id="PR01534">
    <property type="entry name" value="VOMERONASL1R"/>
</dbReference>
<dbReference type="GO" id="GO:0007606">
    <property type="term" value="P:sensory perception of chemical stimulus"/>
    <property type="evidence" value="ECO:0007669"/>
    <property type="project" value="UniProtKB-ARBA"/>
</dbReference>
<dbReference type="GO" id="GO:0016503">
    <property type="term" value="F:pheromone receptor activity"/>
    <property type="evidence" value="ECO:0007669"/>
    <property type="project" value="InterPro"/>
</dbReference>
<keyword evidence="11" id="KW-0325">Glycoprotein</keyword>
<feature type="transmembrane region" description="Helical" evidence="13">
    <location>
        <begin position="44"/>
        <end position="63"/>
    </location>
</feature>
<evidence type="ECO:0000313" key="15">
    <source>
        <dbReference type="Ensembl" id="ENSOCUP00000042887.1"/>
    </source>
</evidence>
<dbReference type="Ensembl" id="ENSOCUT00000044404.1">
    <property type="protein sequence ID" value="ENSOCUP00000042887.1"/>
    <property type="gene ID" value="ENSOCUG00000030368.1"/>
</dbReference>
<comment type="similarity">
    <text evidence="3 13">Belongs to the G-protein coupled receptor 1 family.</text>
</comment>
<evidence type="ECO:0000256" key="1">
    <source>
        <dbReference type="ARBA" id="ARBA00003878"/>
    </source>
</evidence>
<dbReference type="GO" id="GO:0019236">
    <property type="term" value="P:response to pheromone"/>
    <property type="evidence" value="ECO:0007669"/>
    <property type="project" value="UniProtKB-KW"/>
</dbReference>
<dbReference type="PROSITE" id="PS50262">
    <property type="entry name" value="G_PROTEIN_RECEP_F1_2"/>
    <property type="match status" value="1"/>
</dbReference>
<dbReference type="SUPFAM" id="SSF81321">
    <property type="entry name" value="Family A G protein-coupled receptor-like"/>
    <property type="match status" value="1"/>
</dbReference>
<reference evidence="15 16" key="1">
    <citation type="journal article" date="2011" name="Nature">
        <title>A high-resolution map of human evolutionary constraint using 29 mammals.</title>
        <authorList>
            <person name="Lindblad-Toh K."/>
            <person name="Garber M."/>
            <person name="Zuk O."/>
            <person name="Lin M.F."/>
            <person name="Parker B.J."/>
            <person name="Washietl S."/>
            <person name="Kheradpour P."/>
            <person name="Ernst J."/>
            <person name="Jordan G."/>
            <person name="Mauceli E."/>
            <person name="Ward L.D."/>
            <person name="Lowe C.B."/>
            <person name="Holloway A.K."/>
            <person name="Clamp M."/>
            <person name="Gnerre S."/>
            <person name="Alfoldi J."/>
            <person name="Beal K."/>
            <person name="Chang J."/>
            <person name="Clawson H."/>
            <person name="Cuff J."/>
            <person name="Di Palma F."/>
            <person name="Fitzgerald S."/>
            <person name="Flicek P."/>
            <person name="Guttman M."/>
            <person name="Hubisz M.J."/>
            <person name="Jaffe D.B."/>
            <person name="Jungreis I."/>
            <person name="Kent W.J."/>
            <person name="Kostka D."/>
            <person name="Lara M."/>
            <person name="Martins A.L."/>
            <person name="Massingham T."/>
            <person name="Moltke I."/>
            <person name="Raney B.J."/>
            <person name="Rasmussen M.D."/>
            <person name="Robinson J."/>
            <person name="Stark A."/>
            <person name="Vilella A.J."/>
            <person name="Wen J."/>
            <person name="Xie X."/>
            <person name="Zody M.C."/>
            <person name="Baldwin J."/>
            <person name="Bloom T."/>
            <person name="Chin C.W."/>
            <person name="Heiman D."/>
            <person name="Nicol R."/>
            <person name="Nusbaum C."/>
            <person name="Young S."/>
            <person name="Wilkinson J."/>
            <person name="Worley K.C."/>
            <person name="Kovar C.L."/>
            <person name="Muzny D.M."/>
            <person name="Gibbs R.A."/>
            <person name="Cree A."/>
            <person name="Dihn H.H."/>
            <person name="Fowler G."/>
            <person name="Jhangiani S."/>
            <person name="Joshi V."/>
            <person name="Lee S."/>
            <person name="Lewis L.R."/>
            <person name="Nazareth L.V."/>
            <person name="Okwuonu G."/>
            <person name="Santibanez J."/>
            <person name="Warren W.C."/>
            <person name="Mardis E.R."/>
            <person name="Weinstock G.M."/>
            <person name="Wilson R.K."/>
            <person name="Delehaunty K."/>
            <person name="Dooling D."/>
            <person name="Fronik C."/>
            <person name="Fulton L."/>
            <person name="Fulton B."/>
            <person name="Graves T."/>
            <person name="Minx P."/>
            <person name="Sodergren E."/>
            <person name="Birney E."/>
            <person name="Margulies E.H."/>
            <person name="Herrero J."/>
            <person name="Green E.D."/>
            <person name="Haussler D."/>
            <person name="Siepel A."/>
            <person name="Goldman N."/>
            <person name="Pollard K.S."/>
            <person name="Pedersen J.S."/>
            <person name="Lander E.S."/>
            <person name="Kellis M."/>
        </authorList>
    </citation>
    <scope>NUCLEOTIDE SEQUENCE [LARGE SCALE GENOMIC DNA]</scope>
    <source>
        <strain evidence="16">Thorbecke</strain>
        <strain evidence="15">Thorbecke inbred</strain>
    </source>
</reference>
<comment type="function">
    <text evidence="1">Putative pheromone receptor.</text>
</comment>
<dbReference type="Pfam" id="PF03402">
    <property type="entry name" value="V1R"/>
    <property type="match status" value="1"/>
</dbReference>
<evidence type="ECO:0000256" key="2">
    <source>
        <dbReference type="ARBA" id="ARBA00004651"/>
    </source>
</evidence>
<keyword evidence="10 13" id="KW-0675">Receptor</keyword>
<dbReference type="PANTHER" id="PTHR24062">
    <property type="entry name" value="VOMERONASAL TYPE-1 RECEPTOR"/>
    <property type="match status" value="1"/>
</dbReference>
<feature type="transmembrane region" description="Helical" evidence="13">
    <location>
        <begin position="69"/>
        <end position="87"/>
    </location>
</feature>
<evidence type="ECO:0000256" key="3">
    <source>
        <dbReference type="ARBA" id="ARBA00010663"/>
    </source>
</evidence>
<evidence type="ECO:0000256" key="8">
    <source>
        <dbReference type="ARBA" id="ARBA00023040"/>
    </source>
</evidence>
<keyword evidence="12 13" id="KW-0807">Transducer</keyword>
<evidence type="ECO:0000313" key="16">
    <source>
        <dbReference type="Proteomes" id="UP000001811"/>
    </source>
</evidence>
<evidence type="ECO:0000256" key="7">
    <source>
        <dbReference type="ARBA" id="ARBA00022989"/>
    </source>
</evidence>
<dbReference type="InterPro" id="IPR004072">
    <property type="entry name" value="Vmron_rcpt_1"/>
</dbReference>
<protein>
    <recommendedName>
        <fullName evidence="13">Vomeronasal type-1 receptor</fullName>
    </recommendedName>
</protein>
<organism evidence="15 16">
    <name type="scientific">Oryctolagus cuniculus</name>
    <name type="common">Rabbit</name>
    <dbReference type="NCBI Taxonomy" id="9986"/>
    <lineage>
        <taxon>Eukaryota</taxon>
        <taxon>Metazoa</taxon>
        <taxon>Chordata</taxon>
        <taxon>Craniata</taxon>
        <taxon>Vertebrata</taxon>
        <taxon>Euteleostomi</taxon>
        <taxon>Mammalia</taxon>
        <taxon>Eutheria</taxon>
        <taxon>Euarchontoglires</taxon>
        <taxon>Glires</taxon>
        <taxon>Lagomorpha</taxon>
        <taxon>Leporidae</taxon>
        <taxon>Oryctolagus</taxon>
    </lineage>
</organism>
<dbReference type="AlphaFoldDB" id="A0A5F9D9G9"/>
<keyword evidence="8 13" id="KW-0297">G-protein coupled receptor</keyword>
<feature type="transmembrane region" description="Helical" evidence="13">
    <location>
        <begin position="131"/>
        <end position="152"/>
    </location>
</feature>
<keyword evidence="6 13" id="KW-0812">Transmembrane</keyword>
<keyword evidence="16" id="KW-1185">Reference proteome</keyword>
<dbReference type="GeneTree" id="ENSGT01030000234553"/>
<feature type="transmembrane region" description="Helical" evidence="13">
    <location>
        <begin position="164"/>
        <end position="187"/>
    </location>
</feature>
<evidence type="ECO:0000256" key="12">
    <source>
        <dbReference type="ARBA" id="ARBA00023224"/>
    </source>
</evidence>
<feature type="domain" description="G-protein coupled receptors family 1 profile" evidence="14">
    <location>
        <begin position="22"/>
        <end position="143"/>
    </location>
</feature>
<dbReference type="Proteomes" id="UP000001811">
    <property type="component" value="Unplaced"/>
</dbReference>
<reference evidence="15" key="2">
    <citation type="submission" date="2025-05" db="UniProtKB">
        <authorList>
            <consortium name="Ensembl"/>
        </authorList>
    </citation>
    <scope>IDENTIFICATION</scope>
    <source>
        <strain evidence="15">Thorbecke</strain>
    </source>
</reference>
<comment type="subcellular location">
    <subcellularLocation>
        <location evidence="2 13">Cell membrane</location>
        <topology evidence="2 13">Multi-pass membrane protein</topology>
    </subcellularLocation>
</comment>
<keyword evidence="7 13" id="KW-1133">Transmembrane helix</keyword>
<keyword evidence="5 13" id="KW-0589">Pheromone response</keyword>
<evidence type="ECO:0000259" key="14">
    <source>
        <dbReference type="PROSITE" id="PS50262"/>
    </source>
</evidence>
<evidence type="ECO:0000256" key="5">
    <source>
        <dbReference type="ARBA" id="ARBA00022507"/>
    </source>
</evidence>
<sequence length="300" mass="34343">MTWSDVTQRIIFLSLTGPGVVGNFLVLVRYVCTLVTGSEKKPTDLILIHLAVSNILIICTTGVRDITTIIYFSNFLGDIVCKAVIYLNRVARSLSICTTCLLSVVQAITISPRTTWWRKLKPRTAWQLLPYLLLFWVLSLLISSNLLHYITAVNSVNGSGVRMYVRYCYMLPAGRIVRWLFLSLMALRDLTFQSAMGWSSGHMALRLYKHHKRVLYLQSSRTAKHPSPEITATQNTLIFMICFLFFYWADFIFSFCMGSILTDDSTMFNIKIFPEFGYASLSPFVLISRDVHKAKCWRAR</sequence>
<name>A0A5F9D9G9_RABIT</name>
<evidence type="ECO:0000256" key="6">
    <source>
        <dbReference type="ARBA" id="ARBA00022692"/>
    </source>
</evidence>
<dbReference type="Gene3D" id="1.20.1070.10">
    <property type="entry name" value="Rhodopsin 7-helix transmembrane proteins"/>
    <property type="match status" value="1"/>
</dbReference>
<dbReference type="GO" id="GO:0005886">
    <property type="term" value="C:plasma membrane"/>
    <property type="evidence" value="ECO:0007669"/>
    <property type="project" value="UniProtKB-SubCell"/>
</dbReference>
<evidence type="ECO:0000256" key="10">
    <source>
        <dbReference type="ARBA" id="ARBA00023170"/>
    </source>
</evidence>
<evidence type="ECO:0000256" key="13">
    <source>
        <dbReference type="RuleBase" id="RU364061"/>
    </source>
</evidence>
<dbReference type="FunFam" id="1.20.1070.10:FF:000033">
    <property type="entry name" value="Vomeronasal type-1 receptor"/>
    <property type="match status" value="1"/>
</dbReference>
<evidence type="ECO:0000256" key="9">
    <source>
        <dbReference type="ARBA" id="ARBA00023136"/>
    </source>
</evidence>
<accession>A0A5F9D9G9</accession>